<dbReference type="InterPro" id="IPR044653">
    <property type="entry name" value="AZF1/2/3-like"/>
</dbReference>
<keyword evidence="11" id="KW-1185">Reference proteome</keyword>
<dbReference type="InterPro" id="IPR013087">
    <property type="entry name" value="Znf_C2H2_type"/>
</dbReference>
<evidence type="ECO:0000313" key="11">
    <source>
        <dbReference type="Proteomes" id="UP000594638"/>
    </source>
</evidence>
<evidence type="ECO:0000256" key="5">
    <source>
        <dbReference type="ARBA" id="ARBA00023015"/>
    </source>
</evidence>
<feature type="compositionally biased region" description="Basic and acidic residues" evidence="8">
    <location>
        <begin position="44"/>
        <end position="55"/>
    </location>
</feature>
<evidence type="ECO:0000313" key="10">
    <source>
        <dbReference type="EMBL" id="CAA2997324.1"/>
    </source>
</evidence>
<dbReference type="AlphaFoldDB" id="A0A8S0SYK5"/>
<feature type="region of interest" description="Disordered" evidence="8">
    <location>
        <begin position="492"/>
        <end position="511"/>
    </location>
</feature>
<comment type="caution">
    <text evidence="10">The sequence shown here is derived from an EMBL/GenBank/DDBJ whole genome shotgun (WGS) entry which is preliminary data.</text>
</comment>
<dbReference type="PROSITE" id="PS00028">
    <property type="entry name" value="ZINC_FINGER_C2H2_1"/>
    <property type="match status" value="3"/>
</dbReference>
<keyword evidence="2" id="KW-0677">Repeat</keyword>
<dbReference type="Pfam" id="PF13912">
    <property type="entry name" value="zf-C2H2_6"/>
    <property type="match status" value="3"/>
</dbReference>
<dbReference type="Gene3D" id="3.30.160.60">
    <property type="entry name" value="Classic Zinc Finger"/>
    <property type="match status" value="1"/>
</dbReference>
<evidence type="ECO:0000259" key="9">
    <source>
        <dbReference type="PROSITE" id="PS50157"/>
    </source>
</evidence>
<feature type="domain" description="C2H2-type" evidence="9">
    <location>
        <begin position="122"/>
        <end position="149"/>
    </location>
</feature>
<evidence type="ECO:0000256" key="2">
    <source>
        <dbReference type="ARBA" id="ARBA00022737"/>
    </source>
</evidence>
<evidence type="ECO:0000256" key="7">
    <source>
        <dbReference type="PROSITE-ProRule" id="PRU00042"/>
    </source>
</evidence>
<dbReference type="Proteomes" id="UP000594638">
    <property type="component" value="Unassembled WGS sequence"/>
</dbReference>
<dbReference type="Gramene" id="OE9A040718T1">
    <property type="protein sequence ID" value="OE9A040718C1"/>
    <property type="gene ID" value="OE9A040718"/>
</dbReference>
<dbReference type="GO" id="GO:0005634">
    <property type="term" value="C:nucleus"/>
    <property type="evidence" value="ECO:0007669"/>
    <property type="project" value="TreeGrafter"/>
</dbReference>
<feature type="domain" description="C2H2-type" evidence="9">
    <location>
        <begin position="395"/>
        <end position="422"/>
    </location>
</feature>
<feature type="compositionally biased region" description="Basic and acidic residues" evidence="8">
    <location>
        <begin position="1"/>
        <end position="11"/>
    </location>
</feature>
<keyword evidence="4" id="KW-0862">Zinc</keyword>
<dbReference type="GO" id="GO:0008270">
    <property type="term" value="F:zinc ion binding"/>
    <property type="evidence" value="ECO:0007669"/>
    <property type="project" value="UniProtKB-KW"/>
</dbReference>
<dbReference type="OrthoDB" id="6077919at2759"/>
<dbReference type="GO" id="GO:0000976">
    <property type="term" value="F:transcription cis-regulatory region binding"/>
    <property type="evidence" value="ECO:0007669"/>
    <property type="project" value="TreeGrafter"/>
</dbReference>
<evidence type="ECO:0000256" key="6">
    <source>
        <dbReference type="ARBA" id="ARBA00023163"/>
    </source>
</evidence>
<keyword evidence="6" id="KW-0804">Transcription</keyword>
<dbReference type="GO" id="GO:0003700">
    <property type="term" value="F:DNA-binding transcription factor activity"/>
    <property type="evidence" value="ECO:0007669"/>
    <property type="project" value="InterPro"/>
</dbReference>
<feature type="region of interest" description="Disordered" evidence="8">
    <location>
        <begin position="1"/>
        <end position="55"/>
    </location>
</feature>
<evidence type="ECO:0000256" key="4">
    <source>
        <dbReference type="ARBA" id="ARBA00022833"/>
    </source>
</evidence>
<evidence type="ECO:0000256" key="3">
    <source>
        <dbReference type="ARBA" id="ARBA00022771"/>
    </source>
</evidence>
<sequence length="511" mass="56647">MEKDQENHPDSMMEDDQNSDGAETVAPTGGSADKPLPVKIKFPNVKERMDEDNMKDGPKVKDHCCVVCKRSFSSGKALGGHISSAHAQTNRDFSLKKLKPKKKRRPKQLVGFGSPSGYGGKNICKICGRGFLTNKSLFGHMRSHPDREWRGMEPPAEAARKFSEHEFEAMNKVPLLVLDPDQIDSGPVVTSEAIGLNKTVKWLVIGKRGRAPAKPVNESPPFPNSKEILAVQQLIRLVNGDSTKPSEDLNSKVKEGEVTSSNYWIPEGETDYFNQNFQLKKKREKAFPVGDEGNSPVEKLKIWERTDENPGSPQSKRFLHKGEGKGKLNPEISISSDYSPDMFDEPHKQGTNGSMIIKNRTTEEKKSVDQELPPNFSPIGPATKSVLPAVTPDKYICSSCGKSFTTPQALGGHRSSHKKFKVKIYNTIDDQSSNEASYVKDKPKAKAIKQLKINIAFGVQNQCHSAGECNRADDVTSTNKAKKEHKVFKFDLNERLNQDDEDGMEPGNKAS</sequence>
<accession>A0A8S0SYK5</accession>
<proteinExistence type="predicted"/>
<organism evidence="10 11">
    <name type="scientific">Olea europaea subsp. europaea</name>
    <dbReference type="NCBI Taxonomy" id="158383"/>
    <lineage>
        <taxon>Eukaryota</taxon>
        <taxon>Viridiplantae</taxon>
        <taxon>Streptophyta</taxon>
        <taxon>Embryophyta</taxon>
        <taxon>Tracheophyta</taxon>
        <taxon>Spermatophyta</taxon>
        <taxon>Magnoliopsida</taxon>
        <taxon>eudicotyledons</taxon>
        <taxon>Gunneridae</taxon>
        <taxon>Pentapetalae</taxon>
        <taxon>asterids</taxon>
        <taxon>lamiids</taxon>
        <taxon>Lamiales</taxon>
        <taxon>Oleaceae</taxon>
        <taxon>Oleeae</taxon>
        <taxon>Olea</taxon>
    </lineage>
</organism>
<keyword evidence="1" id="KW-0479">Metal-binding</keyword>
<evidence type="ECO:0000256" key="1">
    <source>
        <dbReference type="ARBA" id="ARBA00022723"/>
    </source>
</evidence>
<reference evidence="10 11" key="1">
    <citation type="submission" date="2019-12" db="EMBL/GenBank/DDBJ databases">
        <authorList>
            <person name="Alioto T."/>
            <person name="Alioto T."/>
            <person name="Gomez Garrido J."/>
        </authorList>
    </citation>
    <scope>NUCLEOTIDE SEQUENCE [LARGE SCALE GENOMIC DNA]</scope>
</reference>
<keyword evidence="3 7" id="KW-0863">Zinc-finger</keyword>
<keyword evidence="5" id="KW-0805">Transcription regulation</keyword>
<feature type="region of interest" description="Disordered" evidence="8">
    <location>
        <begin position="306"/>
        <end position="331"/>
    </location>
</feature>
<dbReference type="PROSITE" id="PS50157">
    <property type="entry name" value="ZINC_FINGER_C2H2_2"/>
    <property type="match status" value="2"/>
</dbReference>
<gene>
    <name evidence="10" type="ORF">OLEA9_A040718</name>
</gene>
<protein>
    <submittedName>
        <fullName evidence="10">Zinc finger ZAT9-like</fullName>
    </submittedName>
</protein>
<evidence type="ECO:0000256" key="8">
    <source>
        <dbReference type="SAM" id="MobiDB-lite"/>
    </source>
</evidence>
<dbReference type="EMBL" id="CACTIH010005550">
    <property type="protein sequence ID" value="CAA2997324.1"/>
    <property type="molecule type" value="Genomic_DNA"/>
</dbReference>
<dbReference type="SMART" id="SM00355">
    <property type="entry name" value="ZnF_C2H2"/>
    <property type="match status" value="3"/>
</dbReference>
<dbReference type="PANTHER" id="PTHR45988">
    <property type="entry name" value="C2H2 TYPE ZINC FINGER TRANSCRIPTION FACTOR FAMILY-RELATED"/>
    <property type="match status" value="1"/>
</dbReference>
<name>A0A8S0SYK5_OLEEU</name>
<dbReference type="PANTHER" id="PTHR45988:SF18">
    <property type="entry name" value="C2H2-TYPE ZINC FINGER FAMILY PROTEIN"/>
    <property type="match status" value="1"/>
</dbReference>
<dbReference type="SUPFAM" id="SSF57667">
    <property type="entry name" value="beta-beta-alpha zinc fingers"/>
    <property type="match status" value="1"/>
</dbReference>
<dbReference type="InterPro" id="IPR036236">
    <property type="entry name" value="Znf_C2H2_sf"/>
</dbReference>